<feature type="repeat" description="PPR" evidence="3">
    <location>
        <begin position="330"/>
        <end position="364"/>
    </location>
</feature>
<dbReference type="InterPro" id="IPR051240">
    <property type="entry name" value="Mito_RNA-Proc/Resp"/>
</dbReference>
<gene>
    <name evidence="4" type="ORF">CEPIT_LOCUS42933</name>
</gene>
<feature type="repeat" description="PPR" evidence="3">
    <location>
        <begin position="400"/>
        <end position="430"/>
    </location>
</feature>
<feature type="repeat" description="PPR" evidence="3">
    <location>
        <begin position="365"/>
        <end position="399"/>
    </location>
</feature>
<comment type="similarity">
    <text evidence="1">Belongs to the PPR family. P subfamily.</text>
</comment>
<feature type="repeat" description="PPR" evidence="3">
    <location>
        <begin position="612"/>
        <end position="646"/>
    </location>
</feature>
<dbReference type="AlphaFoldDB" id="A0AAV0GEH6"/>
<proteinExistence type="inferred from homology"/>
<feature type="repeat" description="PPR" evidence="3">
    <location>
        <begin position="224"/>
        <end position="259"/>
    </location>
</feature>
<name>A0AAV0GEH6_9ASTE</name>
<dbReference type="InterPro" id="IPR002885">
    <property type="entry name" value="PPR_rpt"/>
</dbReference>
<keyword evidence="2" id="KW-0677">Repeat</keyword>
<evidence type="ECO:0000256" key="3">
    <source>
        <dbReference type="PROSITE-ProRule" id="PRU00708"/>
    </source>
</evidence>
<dbReference type="Gene3D" id="1.25.40.10">
    <property type="entry name" value="Tetratricopeptide repeat domain"/>
    <property type="match status" value="6"/>
</dbReference>
<feature type="repeat" description="PPR" evidence="3">
    <location>
        <begin position="260"/>
        <end position="294"/>
    </location>
</feature>
<evidence type="ECO:0000313" key="5">
    <source>
        <dbReference type="Proteomes" id="UP001152523"/>
    </source>
</evidence>
<organism evidence="4 5">
    <name type="scientific">Cuscuta epithymum</name>
    <dbReference type="NCBI Taxonomy" id="186058"/>
    <lineage>
        <taxon>Eukaryota</taxon>
        <taxon>Viridiplantae</taxon>
        <taxon>Streptophyta</taxon>
        <taxon>Embryophyta</taxon>
        <taxon>Tracheophyta</taxon>
        <taxon>Spermatophyta</taxon>
        <taxon>Magnoliopsida</taxon>
        <taxon>eudicotyledons</taxon>
        <taxon>Gunneridae</taxon>
        <taxon>Pentapetalae</taxon>
        <taxon>asterids</taxon>
        <taxon>lamiids</taxon>
        <taxon>Solanales</taxon>
        <taxon>Convolvulaceae</taxon>
        <taxon>Cuscuteae</taxon>
        <taxon>Cuscuta</taxon>
        <taxon>Cuscuta subgen. Cuscuta</taxon>
    </lineage>
</organism>
<dbReference type="PANTHER" id="PTHR47933">
    <property type="entry name" value="PENTATRICOPEPTIDE REPEAT-CONTAINING PROTEIN 1, MITOCHONDRIAL"/>
    <property type="match status" value="1"/>
</dbReference>
<dbReference type="Pfam" id="PF13041">
    <property type="entry name" value="PPR_2"/>
    <property type="match status" value="5"/>
</dbReference>
<keyword evidence="5" id="KW-1185">Reference proteome</keyword>
<accession>A0AAV0GEH6</accession>
<dbReference type="NCBIfam" id="TIGR00756">
    <property type="entry name" value="PPR"/>
    <property type="match status" value="12"/>
</dbReference>
<feature type="repeat" description="PPR" evidence="3">
    <location>
        <begin position="541"/>
        <end position="575"/>
    </location>
</feature>
<reference evidence="4" key="1">
    <citation type="submission" date="2022-07" db="EMBL/GenBank/DDBJ databases">
        <authorList>
            <person name="Macas J."/>
            <person name="Novak P."/>
            <person name="Neumann P."/>
        </authorList>
    </citation>
    <scope>NUCLEOTIDE SEQUENCE</scope>
</reference>
<dbReference type="PANTHER" id="PTHR47933:SF45">
    <property type="entry name" value="PENTACOTRIPEPTIDE-REPEAT REGION OF PRORP DOMAIN-CONTAINING PROTEIN"/>
    <property type="match status" value="1"/>
</dbReference>
<protein>
    <recommendedName>
        <fullName evidence="6">Pentatricopeptide repeat-containing protein</fullName>
    </recommendedName>
</protein>
<feature type="repeat" description="PPR" evidence="3">
    <location>
        <begin position="647"/>
        <end position="681"/>
    </location>
</feature>
<feature type="repeat" description="PPR" evidence="3">
    <location>
        <begin position="438"/>
        <end position="472"/>
    </location>
</feature>
<evidence type="ECO:0000256" key="2">
    <source>
        <dbReference type="ARBA" id="ARBA00022737"/>
    </source>
</evidence>
<feature type="repeat" description="PPR" evidence="3">
    <location>
        <begin position="189"/>
        <end position="223"/>
    </location>
</feature>
<sequence length="740" mass="82140">MNIIQKPLPGRHFLSRLTTSWVASKHISCSSDSSSDTSDLCSQTLDSQLRSHLCAKHCPSSSALVEAVRLFEHAVFDLRQCPHASTCNFLVETLVKNKAYGLAFDTYGKITHTLGSAHFKHSFLTLAALVEIFVHTHMPDLAFSVFGLIFKRGFVINVYPFNMLLKGFCENGMVHKGVELFCGKMVSPDTVSYNTLIKGLCKANKLQEALNLRVGMENANLTPNVLTYTILMDGLFREDREVDEAMGLLDEMKIKGLEPDVFTYTILINGLCSKGNVNKGKEVFNEMLVHGVSPNVVTYTSLINGFCKKGQLKETMMMFNSMLERGVKPDIVTFTSIINGLCTGGRADKALKVFKSMLAKGVVPGSITYNVLLRGLFDKGLLTDAYNILQLMIEKGEKPDVVTYNTIVQGFCYNGKVDHAMSLFNSMLTDKKIYTEPDVRTVTVLVQALCQGKRIDEATKVHSKMAADNKKLVDVRTFTVLIGAYLKEEHSVEQALCKWKQMTELGFIPDSFSFSSLIDGFCKLKMLNIAKGIFLTLKNRTVFDYNSVMAALCKESSFEQARRLIQEMISDGKCKPDSVSYNIIIDAALESGNLQLAEELLTQMLQRGLNPDAFTFSILISRFSNLGQIEVAKKLFDKMVASGLTPGIHVYDSLLKGFSLKGEPDEIIHMLHQMAAKGIVLDSKITATILRCICDTSEDLNLAELLPKFAEQQSKEICVPCDALLIKIQKSLHKCQTCSA</sequence>
<dbReference type="InterPro" id="IPR011990">
    <property type="entry name" value="TPR-like_helical_dom_sf"/>
</dbReference>
<feature type="repeat" description="PPR" evidence="3">
    <location>
        <begin position="295"/>
        <end position="329"/>
    </location>
</feature>
<dbReference type="Pfam" id="PF01535">
    <property type="entry name" value="PPR"/>
    <property type="match status" value="4"/>
</dbReference>
<feature type="repeat" description="PPR" evidence="3">
    <location>
        <begin position="157"/>
        <end position="188"/>
    </location>
</feature>
<comment type="caution">
    <text evidence="4">The sequence shown here is derived from an EMBL/GenBank/DDBJ whole genome shotgun (WGS) entry which is preliminary data.</text>
</comment>
<dbReference type="Proteomes" id="UP001152523">
    <property type="component" value="Unassembled WGS sequence"/>
</dbReference>
<dbReference type="Pfam" id="PF12854">
    <property type="entry name" value="PPR_1"/>
    <property type="match status" value="1"/>
</dbReference>
<dbReference type="GO" id="GO:0003729">
    <property type="term" value="F:mRNA binding"/>
    <property type="evidence" value="ECO:0007669"/>
    <property type="project" value="TreeGrafter"/>
</dbReference>
<feature type="repeat" description="PPR" evidence="3">
    <location>
        <begin position="577"/>
        <end position="611"/>
    </location>
</feature>
<dbReference type="EMBL" id="CAMAPF010001104">
    <property type="protein sequence ID" value="CAH9146364.1"/>
    <property type="molecule type" value="Genomic_DNA"/>
</dbReference>
<evidence type="ECO:0000256" key="1">
    <source>
        <dbReference type="ARBA" id="ARBA00007626"/>
    </source>
</evidence>
<evidence type="ECO:0008006" key="6">
    <source>
        <dbReference type="Google" id="ProtNLM"/>
    </source>
</evidence>
<dbReference type="PROSITE" id="PS51375">
    <property type="entry name" value="PPR"/>
    <property type="match status" value="14"/>
</dbReference>
<evidence type="ECO:0000313" key="4">
    <source>
        <dbReference type="EMBL" id="CAH9146364.1"/>
    </source>
</evidence>
<feature type="repeat" description="PPR" evidence="3">
    <location>
        <begin position="474"/>
        <end position="509"/>
    </location>
</feature>